<organism evidence="2 3">
    <name type="scientific">Sphingomonas telluris</name>
    <dbReference type="NCBI Taxonomy" id="2907998"/>
    <lineage>
        <taxon>Bacteria</taxon>
        <taxon>Pseudomonadati</taxon>
        <taxon>Pseudomonadota</taxon>
        <taxon>Alphaproteobacteria</taxon>
        <taxon>Sphingomonadales</taxon>
        <taxon>Sphingomonadaceae</taxon>
        <taxon>Sphingomonas</taxon>
    </lineage>
</organism>
<keyword evidence="3" id="KW-1185">Reference proteome</keyword>
<accession>A0ABS9VI72</accession>
<dbReference type="Pfam" id="PF13400">
    <property type="entry name" value="Tad"/>
    <property type="match status" value="1"/>
</dbReference>
<evidence type="ECO:0000313" key="2">
    <source>
        <dbReference type="EMBL" id="MCH8614667.1"/>
    </source>
</evidence>
<sequence>MALRTALVMFQRLLREERGNTLALLAFALPLLIGCAGLAVDTIQWVFAKRQLQSTADAAALAGVYGLIQNGDMEGAVDRSIAVNKDLDPSRATTAEQSPEDHREDPFAVRVRIATPAKLTFSSVFLRRRPVISVEATATVVETGEYCAFAVGADDETGLKIEPSANVELGCGVATNSSSSKAIEADASSTVSAERMTAFGGIDVQNSKATRVRGYGLKQKDPLADSDPPLIPNTGCPNITVNADAAQQNGGRVEIDPGCYGNLVVNGPIFLRDGEYILNRGSLLVGPTAELSCKSCTIFLTSEDPTGSPGSIGKVQIDPHAKVQLAAPSQGPNAGLLIYQDRHVENAQDRGENVIAGNSFSKFKGLVYLPAEILRVDGEFSPDVQCARFVGKRLIFMGRILIAKGCSDNNIMNFKGTDVRLIG</sequence>
<evidence type="ECO:0000313" key="3">
    <source>
        <dbReference type="Proteomes" id="UP001203058"/>
    </source>
</evidence>
<proteinExistence type="predicted"/>
<gene>
    <name evidence="2" type="ORF">LZ016_00910</name>
</gene>
<protein>
    <submittedName>
        <fullName evidence="2">Tad domain-containing protein</fullName>
    </submittedName>
</protein>
<dbReference type="RefSeq" id="WP_241445149.1">
    <property type="nucleotide sequence ID" value="NZ_JAKZHW010000001.1"/>
</dbReference>
<dbReference type="PROSITE" id="PS51257">
    <property type="entry name" value="PROKAR_LIPOPROTEIN"/>
    <property type="match status" value="1"/>
</dbReference>
<dbReference type="EMBL" id="JAKZHW010000001">
    <property type="protein sequence ID" value="MCH8614667.1"/>
    <property type="molecule type" value="Genomic_DNA"/>
</dbReference>
<feature type="domain" description="Putative Flp pilus-assembly TadG-like N-terminal" evidence="1">
    <location>
        <begin position="19"/>
        <end position="64"/>
    </location>
</feature>
<name>A0ABS9VI72_9SPHN</name>
<evidence type="ECO:0000259" key="1">
    <source>
        <dbReference type="Pfam" id="PF13400"/>
    </source>
</evidence>
<comment type="caution">
    <text evidence="2">The sequence shown here is derived from an EMBL/GenBank/DDBJ whole genome shotgun (WGS) entry which is preliminary data.</text>
</comment>
<reference evidence="2 3" key="1">
    <citation type="submission" date="2022-03" db="EMBL/GenBank/DDBJ databases">
        <authorList>
            <person name="Jo J.-H."/>
            <person name="Im W.-T."/>
        </authorList>
    </citation>
    <scope>NUCLEOTIDE SEQUENCE [LARGE SCALE GENOMIC DNA]</scope>
    <source>
        <strain evidence="2 3">SM33</strain>
    </source>
</reference>
<dbReference type="InterPro" id="IPR028087">
    <property type="entry name" value="Tad_N"/>
</dbReference>
<dbReference type="Proteomes" id="UP001203058">
    <property type="component" value="Unassembled WGS sequence"/>
</dbReference>